<feature type="compositionally biased region" description="Polar residues" evidence="2">
    <location>
        <begin position="75"/>
        <end position="86"/>
    </location>
</feature>
<dbReference type="GeneID" id="39981695"/>
<reference evidence="3 4" key="1">
    <citation type="submission" date="2017-03" db="EMBL/GenBank/DDBJ databases">
        <title>An alternative strategy for trypanosome survival in the mammalian bloodstream revealed through genome and transcriptome analysis of the ubiquitous bovine parasite Trypanosoma (Megatrypanum) theileri.</title>
        <authorList>
            <person name="Kelly S."/>
            <person name="Ivens A."/>
            <person name="Mott A."/>
            <person name="O'Neill E."/>
            <person name="Emms D."/>
            <person name="Macleod O."/>
            <person name="Voorheis P."/>
            <person name="Matthews J."/>
            <person name="Matthews K."/>
            <person name="Carrington M."/>
        </authorList>
    </citation>
    <scope>NUCLEOTIDE SEQUENCE [LARGE SCALE GENOMIC DNA]</scope>
    <source>
        <strain evidence="3">Edinburgh</strain>
    </source>
</reference>
<feature type="region of interest" description="Disordered" evidence="2">
    <location>
        <begin position="61"/>
        <end position="87"/>
    </location>
</feature>
<evidence type="ECO:0000313" key="3">
    <source>
        <dbReference type="EMBL" id="ORC92395.1"/>
    </source>
</evidence>
<evidence type="ECO:0000256" key="2">
    <source>
        <dbReference type="SAM" id="MobiDB-lite"/>
    </source>
</evidence>
<evidence type="ECO:0000256" key="1">
    <source>
        <dbReference type="SAM" id="Coils"/>
    </source>
</evidence>
<accession>A0A1X0P691</accession>
<dbReference type="EMBL" id="NBCO01000003">
    <property type="protein sequence ID" value="ORC92395.1"/>
    <property type="molecule type" value="Genomic_DNA"/>
</dbReference>
<proteinExistence type="predicted"/>
<keyword evidence="4" id="KW-1185">Reference proteome</keyword>
<evidence type="ECO:0000313" key="4">
    <source>
        <dbReference type="Proteomes" id="UP000192257"/>
    </source>
</evidence>
<sequence length="554" mass="62790">MILGLTGVQQKQHQPLKQENQQQQQQRRSPLRGRRCLYCQRLGCPGIQSCWWPRARSARSTSSLHNSKIDPEPTLWSNKNIHTGSGNAVEDNLRTQISVLEREVQLLRNGLENLVPSNREPQPPAEHIPYWNKNEKKIGAVSLPSRVVIPPYTQGGITQPSSYQQEQKNTTHVMMPNVNEKTPVSSVHPEKTEPHRVEELEKLVLELVAQNTTLCRKLAEVNSVLEQRDGLLRSLFTERTTVVPPSTVPAAVQTSSSFKYPHEQEVTVMTQLLHKQEEVAQLQEEIRDVKAKLENNKEDLQRRVQEVEFLRSQLGQLGSLQTSHKDGVPISPTPVPTFNRDPIQVPSQPVSESTMVKSHEEITNKVVSVIPPVDQKTTGVDTNAMSTEIRELREKLANAERKILAWETWYKQEKHQQQQQQQQKPSSLQTSVGLVQEKYHVLPITNTTTKEEEEPRVSLFISPKPEKSKYQEHQQVLLRALPVSQPIHCLNQSSCDHLSRPSGSSAEILALDTYALISREAALREAAKQERSDLMASLLKGDANECEEEENNIE</sequence>
<keyword evidence="1" id="KW-0175">Coiled coil</keyword>
<dbReference type="Proteomes" id="UP000192257">
    <property type="component" value="Unassembled WGS sequence"/>
</dbReference>
<dbReference type="OrthoDB" id="248676at2759"/>
<organism evidence="3 4">
    <name type="scientific">Trypanosoma theileri</name>
    <dbReference type="NCBI Taxonomy" id="67003"/>
    <lineage>
        <taxon>Eukaryota</taxon>
        <taxon>Discoba</taxon>
        <taxon>Euglenozoa</taxon>
        <taxon>Kinetoplastea</taxon>
        <taxon>Metakinetoplastina</taxon>
        <taxon>Trypanosomatida</taxon>
        <taxon>Trypanosomatidae</taxon>
        <taxon>Trypanosoma</taxon>
    </lineage>
</organism>
<gene>
    <name evidence="3" type="ORF">TM35_000031480</name>
</gene>
<feature type="region of interest" description="Disordered" evidence="2">
    <location>
        <begin position="1"/>
        <end position="28"/>
    </location>
</feature>
<comment type="caution">
    <text evidence="3">The sequence shown here is derived from an EMBL/GenBank/DDBJ whole genome shotgun (WGS) entry which is preliminary data.</text>
</comment>
<feature type="coiled-coil region" evidence="1">
    <location>
        <begin position="382"/>
        <end position="409"/>
    </location>
</feature>
<protein>
    <submittedName>
        <fullName evidence="3">Uncharacterized protein</fullName>
    </submittedName>
</protein>
<dbReference type="VEuPathDB" id="TriTrypDB:TM35_000031480"/>
<dbReference type="AlphaFoldDB" id="A0A1X0P691"/>
<feature type="compositionally biased region" description="Low complexity" evidence="2">
    <location>
        <begin position="9"/>
        <end position="26"/>
    </location>
</feature>
<feature type="coiled-coil region" evidence="1">
    <location>
        <begin position="272"/>
        <end position="313"/>
    </location>
</feature>
<dbReference type="RefSeq" id="XP_028886461.1">
    <property type="nucleotide sequence ID" value="XM_029021915.1"/>
</dbReference>
<name>A0A1X0P691_9TRYP</name>